<protein>
    <submittedName>
        <fullName evidence="2">GPW/gp25 family protein</fullName>
    </submittedName>
</protein>
<dbReference type="Pfam" id="PF04965">
    <property type="entry name" value="GPW_gp25"/>
    <property type="match status" value="1"/>
</dbReference>
<dbReference type="Proteomes" id="UP000515277">
    <property type="component" value="Chromosome"/>
</dbReference>
<gene>
    <name evidence="2" type="ORF">GGI48_01185</name>
</gene>
<dbReference type="EMBL" id="CP060201">
    <property type="protein sequence ID" value="QNH77839.1"/>
    <property type="molecule type" value="Genomic_DNA"/>
</dbReference>
<proteinExistence type="predicted"/>
<feature type="domain" description="IraD/Gp25-like" evidence="1">
    <location>
        <begin position="27"/>
        <end position="107"/>
    </location>
</feature>
<dbReference type="InterPro" id="IPR007048">
    <property type="entry name" value="IraD/Gp25-like"/>
</dbReference>
<dbReference type="SUPFAM" id="SSF160719">
    <property type="entry name" value="gpW/gp25-like"/>
    <property type="match status" value="1"/>
</dbReference>
<dbReference type="RefSeq" id="WP_179596440.1">
    <property type="nucleotide sequence ID" value="NZ_CP060201.1"/>
</dbReference>
<reference evidence="3" key="1">
    <citation type="journal article" date="2020" name="Microbiol. Resour. Announc.">
        <title>Complete genome sequences of four natural Pseudomonas isolates that catabolize a wide range of aromatic compounds relevant to lignin valorization.</title>
        <authorList>
            <person name="Hatmaker E.A."/>
            <person name="Presley G."/>
            <person name="Cannon O."/>
            <person name="Guss A.M."/>
            <person name="Elkins J.G."/>
        </authorList>
    </citation>
    <scope>NUCLEOTIDE SEQUENCE [LARGE SCALE GENOMIC DNA]</scope>
    <source>
        <strain evidence="3">H1F5C</strain>
    </source>
</reference>
<accession>A0A7G8YQ91</accession>
<sequence>MTTPIPYTSITAAHWQPVLGTSGEVVEGLRDIDQAIRIILTTPKGSDAHRPEFGSNIHLYIDWPVNRVTPHLVREAVDSIRQWEPRVSVVQVQVSIEGSQVSLRVQWRVADGVTQLTEVSYARAA</sequence>
<evidence type="ECO:0000313" key="3">
    <source>
        <dbReference type="Proteomes" id="UP000515277"/>
    </source>
</evidence>
<dbReference type="AlphaFoldDB" id="A0A7G8YQ91"/>
<name>A0A7G8YQ91_9PSED</name>
<evidence type="ECO:0000259" key="1">
    <source>
        <dbReference type="Pfam" id="PF04965"/>
    </source>
</evidence>
<dbReference type="Gene3D" id="3.10.450.40">
    <property type="match status" value="1"/>
</dbReference>
<evidence type="ECO:0000313" key="2">
    <source>
        <dbReference type="EMBL" id="QNH77839.1"/>
    </source>
</evidence>
<organism evidence="2 3">
    <name type="scientific">Pseudomonas protegens</name>
    <dbReference type="NCBI Taxonomy" id="380021"/>
    <lineage>
        <taxon>Bacteria</taxon>
        <taxon>Pseudomonadati</taxon>
        <taxon>Pseudomonadota</taxon>
        <taxon>Gammaproteobacteria</taxon>
        <taxon>Pseudomonadales</taxon>
        <taxon>Pseudomonadaceae</taxon>
        <taxon>Pseudomonas</taxon>
    </lineage>
</organism>